<dbReference type="InterPro" id="IPR002821">
    <property type="entry name" value="Hydantoinase_A"/>
</dbReference>
<proteinExistence type="inferred from homology"/>
<evidence type="ECO:0000259" key="3">
    <source>
        <dbReference type="Pfam" id="PF02538"/>
    </source>
</evidence>
<gene>
    <name evidence="6" type="ORF">SR858_11940</name>
</gene>
<evidence type="ECO:0000313" key="6">
    <source>
        <dbReference type="EMBL" id="WQH07006.1"/>
    </source>
</evidence>
<dbReference type="PANTHER" id="PTHR11365:SF23">
    <property type="entry name" value="HYPOTHETICAL 5-OXOPROLINASE (EUROFUNG)-RELATED"/>
    <property type="match status" value="1"/>
</dbReference>
<dbReference type="RefSeq" id="WP_019921016.1">
    <property type="nucleotide sequence ID" value="NZ_CP140152.1"/>
</dbReference>
<dbReference type="PANTHER" id="PTHR11365">
    <property type="entry name" value="5-OXOPROLINASE RELATED"/>
    <property type="match status" value="1"/>
</dbReference>
<evidence type="ECO:0000313" key="7">
    <source>
        <dbReference type="Proteomes" id="UP001326110"/>
    </source>
</evidence>
<evidence type="ECO:0000259" key="4">
    <source>
        <dbReference type="Pfam" id="PF05378"/>
    </source>
</evidence>
<comment type="similarity">
    <text evidence="1">Belongs to the oxoprolinase family.</text>
</comment>
<protein>
    <submittedName>
        <fullName evidence="6">Hydantoinase B/oxoprolinase family protein</fullName>
    </submittedName>
</protein>
<evidence type="ECO:0000259" key="5">
    <source>
        <dbReference type="Pfam" id="PF19278"/>
    </source>
</evidence>
<feature type="domain" description="Hydantoinase/oxoprolinase N-terminal" evidence="4">
    <location>
        <begin position="5"/>
        <end position="183"/>
    </location>
</feature>
<accession>A0ABZ0Y4M3</accession>
<feature type="domain" description="Hydantoinase B/oxoprolinase" evidence="3">
    <location>
        <begin position="695"/>
        <end position="1208"/>
    </location>
</feature>
<organism evidence="6 7">
    <name type="scientific">Duganella zoogloeoides</name>
    <dbReference type="NCBI Taxonomy" id="75659"/>
    <lineage>
        <taxon>Bacteria</taxon>
        <taxon>Pseudomonadati</taxon>
        <taxon>Pseudomonadota</taxon>
        <taxon>Betaproteobacteria</taxon>
        <taxon>Burkholderiales</taxon>
        <taxon>Oxalobacteraceae</taxon>
        <taxon>Telluria group</taxon>
        <taxon>Duganella</taxon>
    </lineage>
</organism>
<dbReference type="InterPro" id="IPR045079">
    <property type="entry name" value="Oxoprolinase-like"/>
</dbReference>
<feature type="domain" description="Hydantoinase A/oxoprolinase" evidence="2">
    <location>
        <begin position="203"/>
        <end position="489"/>
    </location>
</feature>
<dbReference type="EMBL" id="CP140152">
    <property type="protein sequence ID" value="WQH07006.1"/>
    <property type="molecule type" value="Genomic_DNA"/>
</dbReference>
<keyword evidence="7" id="KW-1185">Reference proteome</keyword>
<dbReference type="Pfam" id="PF19278">
    <property type="entry name" value="Hydant_A_C"/>
    <property type="match status" value="1"/>
</dbReference>
<evidence type="ECO:0000256" key="1">
    <source>
        <dbReference type="ARBA" id="ARBA00010403"/>
    </source>
</evidence>
<reference evidence="6 7" key="1">
    <citation type="submission" date="2023-11" db="EMBL/GenBank/DDBJ databases">
        <title>MicrobeMod: A computational toolkit for identifying prokaryotic methylation and restriction-modification with nanopore sequencing.</title>
        <authorList>
            <person name="Crits-Christoph A."/>
            <person name="Kang S.C."/>
            <person name="Lee H."/>
            <person name="Ostrov N."/>
        </authorList>
    </citation>
    <scope>NUCLEOTIDE SEQUENCE [LARGE SCALE GENOMIC DNA]</scope>
    <source>
        <strain evidence="6 7">ATCC 25935</strain>
    </source>
</reference>
<feature type="domain" description="Acetophenone carboxylase-like C-terminal" evidence="5">
    <location>
        <begin position="508"/>
        <end position="667"/>
    </location>
</feature>
<dbReference type="Pfam" id="PF01968">
    <property type="entry name" value="Hydantoinase_A"/>
    <property type="match status" value="1"/>
</dbReference>
<dbReference type="InterPro" id="IPR003692">
    <property type="entry name" value="Hydantoinase_B"/>
</dbReference>
<name>A0ABZ0Y4M3_9BURK</name>
<sequence length="1211" mass="129071">MDWQFWIDRGGTFTDIVALAPDGQLRTLKLLSENPEHYADAAIAGIRQLMGVASHEAIPVERIAAVKMGTTVATNALLERKGEPTVLAITRGFGDALRIAYQNRPRLFDRHIVLPELLYTDVIEIDERMGAHGETVVPLDLATARVALQAAYDRGLRSLAIVFMHGYRYHAHENRVAEAARVIGYTQVSVSHQASPLMKLVARGDTTVVDAYLSPILRRYVDLVARELPGVNLQFMQSSGGLTDARAFQGKDSILSGPAGGIVGMVRASQLAGFDKVIGFDMGGTSTDVSHFSGEFERVFETQVAGVRMRAPMMSIHTVAAGGGSVLHFDGSRYRVGPDSAGANPGPASYRRGGPLAVTDCNVMLGKIQPEHFPHLFGADGRQPLDAQAVRVRFVELAARIAAATGNPTTPEQVAEGFLDIAVGNMANAIKQISVQRGHDVTDYALTSFGGAGGQHACLVADALGMKTVFVHKLAGVMSAYGMGLADQSSMREAAVEARLDEDTLPDLEARLHALGRQAGADLLHQGVEHERITLIERVHLRYEGTDTALIVLFDQAGGVAAMRAQFEAAYRKRYSFLMQGRALIVEAVSVEAVGASDAPAEAGPVEAMTAAATAPAPRATVPMYAGGQWLQTGLYQRSDIHAGALIDGPAIIAEANATTIVEAGWRAEATPRGHLVLRRVAALPARRAIGTSADPVMLEIFNNLFMSIAEQMGLRLQNTAYSVNIKERLDFSCAIFDADGNLIANAPHMPVHLGSMGESIKTVMRENAGRMQAGDVFMLNDPYHGGTHLPDVTVISPVFDEAGAEILFYVGSRGHHADIGGTTPGSMPPDSRVIEEEGVLISNFKLVDGASAGAAGGRLREAETRALLAGARHPARNPDQNLADLRAQVAANQKGVEELHKMVAHFGLDVVRAYMGHVQDNAEEAVRRVISALRDGSYRLQLDNGAQIEVSVTVDHDTRSAEIDFTGTSPQLDNNFNAPSAVCMAAVLYVFRTLVDDEIPLNAGCLKPLRVIIPPGSMLNPHYPASVVSGNVETSTCITNALYGALGVMAAAQGTMNNFTFGNAKYQYYETISGGSGAGPGFDGVSVVQTNMTNSRLTDPEILEFRFPVRLESYRIRAGSGGAGEWRGGDGGVRTVRFLEPMTAAILSNNRIYPPFGMAGGHPGALGRNTVLRADGTTEQLGHIGKTDMQAGDAFVIETPGGGGYGTVLP</sequence>
<dbReference type="Pfam" id="PF02538">
    <property type="entry name" value="Hydantoinase_B"/>
    <property type="match status" value="1"/>
</dbReference>
<dbReference type="Proteomes" id="UP001326110">
    <property type="component" value="Chromosome"/>
</dbReference>
<dbReference type="InterPro" id="IPR049517">
    <property type="entry name" value="ACX-like_C"/>
</dbReference>
<dbReference type="InterPro" id="IPR008040">
    <property type="entry name" value="Hydant_A_N"/>
</dbReference>
<dbReference type="Pfam" id="PF05378">
    <property type="entry name" value="Hydant_A_N"/>
    <property type="match status" value="1"/>
</dbReference>
<evidence type="ECO:0000259" key="2">
    <source>
        <dbReference type="Pfam" id="PF01968"/>
    </source>
</evidence>
<dbReference type="GeneID" id="43162818"/>